<dbReference type="GO" id="GO:0005524">
    <property type="term" value="F:ATP binding"/>
    <property type="evidence" value="ECO:0007669"/>
    <property type="project" value="UniProtKB-KW"/>
</dbReference>
<dbReference type="InterPro" id="IPR013317">
    <property type="entry name" value="DnaA_dom"/>
</dbReference>
<accession>A0A9E2KPX8</accession>
<proteinExistence type="predicted"/>
<name>A0A9E2KPX8_9GAMM</name>
<dbReference type="PANTHER" id="PTHR30050">
    <property type="entry name" value="CHROMOSOMAL REPLICATION INITIATOR PROTEIN DNAA"/>
    <property type="match status" value="1"/>
</dbReference>
<dbReference type="Pfam" id="PF00308">
    <property type="entry name" value="Bac_DnaA"/>
    <property type="match status" value="1"/>
</dbReference>
<sequence>MSDKKPSVVDYAPIDAVAALIKQVQKFDPTVTIDPPRGPINLQAMRLQDARRAATEIKQQVEEQRANYIRRVHDSGRIDGRWTFNTLHVDAFNESAVTTAFGFCQSKIRMPHEPVMLLIQGFEGSGKTVLCSAIANYFLENSKNPSVEIINFDDLRQAHLFNTSEEKEERVNRNRLVEHYMSVNLLIIDSIIPTGEGLSMFDQKIFSNLLRTRLQRNLSMVITMSVPFTKLHSSVGELCFESLKSYSVLTAELYGGSRRNQIMVNGVPLR</sequence>
<reference evidence="3" key="2">
    <citation type="submission" date="2021-04" db="EMBL/GenBank/DDBJ databases">
        <authorList>
            <person name="Gilroy R."/>
        </authorList>
    </citation>
    <scope>NUCLEOTIDE SEQUENCE</scope>
    <source>
        <strain evidence="3">687</strain>
    </source>
</reference>
<organism evidence="3 4">
    <name type="scientific">Candidatus Anaerobiospirillum merdipullorum</name>
    <dbReference type="NCBI Taxonomy" id="2838450"/>
    <lineage>
        <taxon>Bacteria</taxon>
        <taxon>Pseudomonadati</taxon>
        <taxon>Pseudomonadota</taxon>
        <taxon>Gammaproteobacteria</taxon>
        <taxon>Aeromonadales</taxon>
        <taxon>Succinivibrionaceae</taxon>
        <taxon>Anaerobiospirillum</taxon>
    </lineage>
</organism>
<dbReference type="AlphaFoldDB" id="A0A9E2KPX8"/>
<gene>
    <name evidence="3" type="ORF">IAA31_05375</name>
</gene>
<evidence type="ECO:0000313" key="3">
    <source>
        <dbReference type="EMBL" id="MBU3826902.1"/>
    </source>
</evidence>
<dbReference type="GO" id="GO:0006260">
    <property type="term" value="P:DNA replication"/>
    <property type="evidence" value="ECO:0007669"/>
    <property type="project" value="TreeGrafter"/>
</dbReference>
<dbReference type="Gene3D" id="3.40.50.300">
    <property type="entry name" value="P-loop containing nucleotide triphosphate hydrolases"/>
    <property type="match status" value="1"/>
</dbReference>
<reference evidence="3" key="1">
    <citation type="journal article" date="2021" name="PeerJ">
        <title>Extensive microbial diversity within the chicken gut microbiome revealed by metagenomics and culture.</title>
        <authorList>
            <person name="Gilroy R."/>
            <person name="Ravi A."/>
            <person name="Getino M."/>
            <person name="Pursley I."/>
            <person name="Horton D.L."/>
            <person name="Alikhan N.F."/>
            <person name="Baker D."/>
            <person name="Gharbi K."/>
            <person name="Hall N."/>
            <person name="Watson M."/>
            <person name="Adriaenssens E.M."/>
            <person name="Foster-Nyarko E."/>
            <person name="Jarju S."/>
            <person name="Secka A."/>
            <person name="Antonio M."/>
            <person name="Oren A."/>
            <person name="Chaudhuri R.R."/>
            <person name="La Ragione R."/>
            <person name="Hildebrand F."/>
            <person name="Pallen M.J."/>
        </authorList>
    </citation>
    <scope>NUCLEOTIDE SEQUENCE</scope>
    <source>
        <strain evidence="3">687</strain>
    </source>
</reference>
<dbReference type="SUPFAM" id="SSF52540">
    <property type="entry name" value="P-loop containing nucleoside triphosphate hydrolases"/>
    <property type="match status" value="1"/>
</dbReference>
<keyword evidence="1" id="KW-0175">Coiled coil</keyword>
<dbReference type="PANTHER" id="PTHR30050:SF4">
    <property type="entry name" value="ATP-BINDING PROTEIN RV3427C IN INSERTION SEQUENCE-RELATED"/>
    <property type="match status" value="1"/>
</dbReference>
<evidence type="ECO:0000259" key="2">
    <source>
        <dbReference type="Pfam" id="PF00308"/>
    </source>
</evidence>
<comment type="caution">
    <text evidence="3">The sequence shown here is derived from an EMBL/GenBank/DDBJ whole genome shotgun (WGS) entry which is preliminary data.</text>
</comment>
<dbReference type="Proteomes" id="UP000824150">
    <property type="component" value="Unassembled WGS sequence"/>
</dbReference>
<feature type="domain" description="Chromosomal replication initiator protein DnaA ATPAse" evidence="2">
    <location>
        <begin position="80"/>
        <end position="192"/>
    </location>
</feature>
<protein>
    <submittedName>
        <fullName evidence="3">ATP-binding protein</fullName>
    </submittedName>
</protein>
<evidence type="ECO:0000256" key="1">
    <source>
        <dbReference type="SAM" id="Coils"/>
    </source>
</evidence>
<dbReference type="InterPro" id="IPR027417">
    <property type="entry name" value="P-loop_NTPase"/>
</dbReference>
<dbReference type="EMBL" id="JAHLFG010000059">
    <property type="protein sequence ID" value="MBU3826902.1"/>
    <property type="molecule type" value="Genomic_DNA"/>
</dbReference>
<evidence type="ECO:0000313" key="4">
    <source>
        <dbReference type="Proteomes" id="UP000824150"/>
    </source>
</evidence>
<keyword evidence="3" id="KW-0547">Nucleotide-binding</keyword>
<keyword evidence="3" id="KW-0067">ATP-binding</keyword>
<feature type="coiled-coil region" evidence="1">
    <location>
        <begin position="44"/>
        <end position="71"/>
    </location>
</feature>